<name>A0A5A7RIQ6_STRAF</name>
<evidence type="ECO:0000313" key="1">
    <source>
        <dbReference type="EMBL" id="GER57051.1"/>
    </source>
</evidence>
<dbReference type="Proteomes" id="UP000325081">
    <property type="component" value="Unassembled WGS sequence"/>
</dbReference>
<protein>
    <submittedName>
        <fullName evidence="1">SsrA-binding protein</fullName>
    </submittedName>
</protein>
<comment type="caution">
    <text evidence="1">The sequence shown here is derived from an EMBL/GenBank/DDBJ whole genome shotgun (WGS) entry which is preliminary data.</text>
</comment>
<reference evidence="2" key="1">
    <citation type="journal article" date="2019" name="Curr. Biol.">
        <title>Genome Sequence of Striga asiatica Provides Insight into the Evolution of Plant Parasitism.</title>
        <authorList>
            <person name="Yoshida S."/>
            <person name="Kim S."/>
            <person name="Wafula E.K."/>
            <person name="Tanskanen J."/>
            <person name="Kim Y.M."/>
            <person name="Honaas L."/>
            <person name="Yang Z."/>
            <person name="Spallek T."/>
            <person name="Conn C.E."/>
            <person name="Ichihashi Y."/>
            <person name="Cheong K."/>
            <person name="Cui S."/>
            <person name="Der J.P."/>
            <person name="Gundlach H."/>
            <person name="Jiao Y."/>
            <person name="Hori C."/>
            <person name="Ishida J.K."/>
            <person name="Kasahara H."/>
            <person name="Kiba T."/>
            <person name="Kim M.S."/>
            <person name="Koo N."/>
            <person name="Laohavisit A."/>
            <person name="Lee Y.H."/>
            <person name="Lumba S."/>
            <person name="McCourt P."/>
            <person name="Mortimer J.C."/>
            <person name="Mutuku J.M."/>
            <person name="Nomura T."/>
            <person name="Sasaki-Sekimoto Y."/>
            <person name="Seto Y."/>
            <person name="Wang Y."/>
            <person name="Wakatake T."/>
            <person name="Sakakibara H."/>
            <person name="Demura T."/>
            <person name="Yamaguchi S."/>
            <person name="Yoneyama K."/>
            <person name="Manabe R.I."/>
            <person name="Nelson D.C."/>
            <person name="Schulman A.H."/>
            <person name="Timko M.P."/>
            <person name="dePamphilis C.W."/>
            <person name="Choi D."/>
            <person name="Shirasu K."/>
        </authorList>
    </citation>
    <scope>NUCLEOTIDE SEQUENCE [LARGE SCALE GENOMIC DNA]</scope>
    <source>
        <strain evidence="2">cv. UVA1</strain>
    </source>
</reference>
<proteinExistence type="predicted"/>
<gene>
    <name evidence="1" type="ORF">STAS_34826</name>
</gene>
<dbReference type="AlphaFoldDB" id="A0A5A7RIQ6"/>
<accession>A0A5A7RIQ6</accession>
<evidence type="ECO:0000313" key="2">
    <source>
        <dbReference type="Proteomes" id="UP000325081"/>
    </source>
</evidence>
<dbReference type="EMBL" id="BKCP01012959">
    <property type="protein sequence ID" value="GER57051.1"/>
    <property type="molecule type" value="Genomic_DNA"/>
</dbReference>
<organism evidence="1 2">
    <name type="scientific">Striga asiatica</name>
    <name type="common">Asiatic witchweed</name>
    <name type="synonym">Buchnera asiatica</name>
    <dbReference type="NCBI Taxonomy" id="4170"/>
    <lineage>
        <taxon>Eukaryota</taxon>
        <taxon>Viridiplantae</taxon>
        <taxon>Streptophyta</taxon>
        <taxon>Embryophyta</taxon>
        <taxon>Tracheophyta</taxon>
        <taxon>Spermatophyta</taxon>
        <taxon>Magnoliopsida</taxon>
        <taxon>eudicotyledons</taxon>
        <taxon>Gunneridae</taxon>
        <taxon>Pentapetalae</taxon>
        <taxon>asterids</taxon>
        <taxon>lamiids</taxon>
        <taxon>Lamiales</taxon>
        <taxon>Orobanchaceae</taxon>
        <taxon>Buchnereae</taxon>
        <taxon>Striga</taxon>
    </lineage>
</organism>
<keyword evidence="2" id="KW-1185">Reference proteome</keyword>
<sequence length="104" mass="11405">MCLTPRPIWQPGGHWEMFGVFSVLESGDGVVSLDYGVVTFGDGGVALENGHVAFGEGGLFFREGEVAFLDGGVSFGHDRHYLFHRRLVLHQPLNQGKKKSKFLG</sequence>